<dbReference type="InterPro" id="IPR051076">
    <property type="entry name" value="Golgi_membrane_TVP38/TMEM64"/>
</dbReference>
<evidence type="ECO:0000313" key="13">
    <source>
        <dbReference type="EMBL" id="KAI9634858.1"/>
    </source>
</evidence>
<reference evidence="13" key="1">
    <citation type="journal article" date="2022" name="G3 (Bethesda)">
        <title>High quality genome of the basidiomycete yeast Dioszegia hungarica PDD-24b-2 isolated from cloud water.</title>
        <authorList>
            <person name="Jarrige D."/>
            <person name="Haridas S."/>
            <person name="Bleykasten-Grosshans C."/>
            <person name="Joly M."/>
            <person name="Nadalig T."/>
            <person name="Sancelme M."/>
            <person name="Vuilleumier S."/>
            <person name="Grigoriev I.V."/>
            <person name="Amato P."/>
            <person name="Bringel F."/>
        </authorList>
    </citation>
    <scope>NUCLEOTIDE SEQUENCE</scope>
    <source>
        <strain evidence="13">PDD-24b-2</strain>
    </source>
</reference>
<feature type="transmembrane region" description="Helical" evidence="11">
    <location>
        <begin position="158"/>
        <end position="178"/>
    </location>
</feature>
<evidence type="ECO:0000256" key="11">
    <source>
        <dbReference type="SAM" id="Phobius"/>
    </source>
</evidence>
<evidence type="ECO:0000259" key="12">
    <source>
        <dbReference type="Pfam" id="PF09335"/>
    </source>
</evidence>
<dbReference type="GeneID" id="77724782"/>
<keyword evidence="7 11" id="KW-1133">Transmembrane helix</keyword>
<evidence type="ECO:0000256" key="7">
    <source>
        <dbReference type="ARBA" id="ARBA00022989"/>
    </source>
</evidence>
<feature type="compositionally biased region" description="Polar residues" evidence="10">
    <location>
        <begin position="40"/>
        <end position="53"/>
    </location>
</feature>
<gene>
    <name evidence="13" type="ORF">MKK02DRAFT_16123</name>
</gene>
<comment type="subcellular location">
    <subcellularLocation>
        <location evidence="2">Golgi apparatus membrane</location>
        <topology evidence="2">Multi-pass membrane protein</topology>
    </subcellularLocation>
</comment>
<feature type="region of interest" description="Disordered" evidence="10">
    <location>
        <begin position="1"/>
        <end position="116"/>
    </location>
</feature>
<keyword evidence="8" id="KW-0333">Golgi apparatus</keyword>
<comment type="function">
    <text evidence="1">Golgi membrane protein involved in vesicular trafficking and spindle migration.</text>
</comment>
<dbReference type="EMBL" id="JAKWFO010000006">
    <property type="protein sequence ID" value="KAI9634858.1"/>
    <property type="molecule type" value="Genomic_DNA"/>
</dbReference>
<evidence type="ECO:0000313" key="14">
    <source>
        <dbReference type="Proteomes" id="UP001164286"/>
    </source>
</evidence>
<evidence type="ECO:0000256" key="3">
    <source>
        <dbReference type="ARBA" id="ARBA00008640"/>
    </source>
</evidence>
<feature type="transmembrane region" description="Helical" evidence="11">
    <location>
        <begin position="231"/>
        <end position="251"/>
    </location>
</feature>
<keyword evidence="6 11" id="KW-0812">Transmembrane</keyword>
<comment type="similarity">
    <text evidence="3">Belongs to the TVP38/TMEM64 family.</text>
</comment>
<name>A0AA38LTM7_9TREE</name>
<feature type="transmembrane region" description="Helical" evidence="11">
    <location>
        <begin position="346"/>
        <end position="367"/>
    </location>
</feature>
<organism evidence="13 14">
    <name type="scientific">Dioszegia hungarica</name>
    <dbReference type="NCBI Taxonomy" id="4972"/>
    <lineage>
        <taxon>Eukaryota</taxon>
        <taxon>Fungi</taxon>
        <taxon>Dikarya</taxon>
        <taxon>Basidiomycota</taxon>
        <taxon>Agaricomycotina</taxon>
        <taxon>Tremellomycetes</taxon>
        <taxon>Tremellales</taxon>
        <taxon>Bulleribasidiaceae</taxon>
        <taxon>Dioszegia</taxon>
    </lineage>
</organism>
<evidence type="ECO:0000256" key="8">
    <source>
        <dbReference type="ARBA" id="ARBA00023034"/>
    </source>
</evidence>
<feature type="transmembrane region" description="Helical" evidence="11">
    <location>
        <begin position="301"/>
        <end position="326"/>
    </location>
</feature>
<evidence type="ECO:0000256" key="10">
    <source>
        <dbReference type="SAM" id="MobiDB-lite"/>
    </source>
</evidence>
<dbReference type="Proteomes" id="UP001164286">
    <property type="component" value="Unassembled WGS sequence"/>
</dbReference>
<evidence type="ECO:0000256" key="2">
    <source>
        <dbReference type="ARBA" id="ARBA00004653"/>
    </source>
</evidence>
<dbReference type="RefSeq" id="XP_052944635.1">
    <property type="nucleotide sequence ID" value="XM_053085581.1"/>
</dbReference>
<dbReference type="InterPro" id="IPR032816">
    <property type="entry name" value="VTT_dom"/>
</dbReference>
<feature type="non-terminal residue" evidence="13">
    <location>
        <position position="1"/>
    </location>
</feature>
<dbReference type="PANTHER" id="PTHR47549:SF2">
    <property type="entry name" value="GOLGI APPARATUS MEMBRANE PROTEIN TVP38"/>
    <property type="match status" value="1"/>
</dbReference>
<protein>
    <recommendedName>
        <fullName evidence="4">Golgi apparatus membrane protein TVP38</fullName>
    </recommendedName>
    <alternativeName>
        <fullName evidence="5">Golgi apparatus membrane protein tvp38</fullName>
    </alternativeName>
</protein>
<dbReference type="AlphaFoldDB" id="A0AA38LTM7"/>
<evidence type="ECO:0000256" key="5">
    <source>
        <dbReference type="ARBA" id="ARBA00020673"/>
    </source>
</evidence>
<keyword evidence="14" id="KW-1185">Reference proteome</keyword>
<dbReference type="PANTHER" id="PTHR47549">
    <property type="entry name" value="GOLGI APPARATUS MEMBRANE PROTEIN TVP38-RELATED"/>
    <property type="match status" value="1"/>
</dbReference>
<proteinExistence type="inferred from homology"/>
<dbReference type="Pfam" id="PF09335">
    <property type="entry name" value="VTT_dom"/>
    <property type="match status" value="1"/>
</dbReference>
<evidence type="ECO:0000256" key="4">
    <source>
        <dbReference type="ARBA" id="ARBA00013533"/>
    </source>
</evidence>
<comment type="caution">
    <text evidence="13">The sequence shown here is derived from an EMBL/GenBank/DDBJ whole genome shotgun (WGS) entry which is preliminary data.</text>
</comment>
<keyword evidence="9 11" id="KW-0472">Membrane</keyword>
<evidence type="ECO:0000256" key="1">
    <source>
        <dbReference type="ARBA" id="ARBA00002978"/>
    </source>
</evidence>
<feature type="transmembrane region" description="Helical" evidence="11">
    <location>
        <begin position="198"/>
        <end position="224"/>
    </location>
</feature>
<sequence length="445" mass="49738">MDPSSSQPGGYAPRYDAPENRQPGAGSALPISHPYPPSYRPQTSDPPSQSYAYDQNRRPHQAVHHPSYSESQNPYDPRRTAPGPRIDVTAPVEGEERSKEEGTPPGPAARGPKIGKGQYADANVWTKEDEEAEAAFAKEGMFDWKQLKRWRWWLRAQWWYWYLLIIVIGVLVGLMTLYNDQIVAWLTPWAQKARELPAGFTIPIAALVILSFPPLFGAELVLLIAGAVWGLWWGFMIASIGTVVGELANYVAFKYCLRGRAEKMEETSPSYASLAYIVRNGGMWLACVIRFSAVPGHFSTAVFATCGMSIFVFTISTILTLPKQLIIVYLGSTVTNGGEKSNKERAIKWSILAVGLVLTVWSAWYIWRKMNRARIVIWRKERLVRRAAAAEGLAVDGAQVNRRISYKAMLAESSDDIEALSPMLARDPTAHGPMRQAYNTPYELQ</sequence>
<dbReference type="GO" id="GO:0000139">
    <property type="term" value="C:Golgi membrane"/>
    <property type="evidence" value="ECO:0007669"/>
    <property type="project" value="UniProtKB-SubCell"/>
</dbReference>
<accession>A0AA38LTM7</accession>
<evidence type="ECO:0000256" key="6">
    <source>
        <dbReference type="ARBA" id="ARBA00022692"/>
    </source>
</evidence>
<evidence type="ECO:0000256" key="9">
    <source>
        <dbReference type="ARBA" id="ARBA00023136"/>
    </source>
</evidence>
<feature type="domain" description="VTT" evidence="12">
    <location>
        <begin position="218"/>
        <end position="332"/>
    </location>
</feature>